<proteinExistence type="predicted"/>
<comment type="caution">
    <text evidence="1">The sequence shown here is derived from an EMBL/GenBank/DDBJ whole genome shotgun (WGS) entry which is preliminary data.</text>
</comment>
<dbReference type="EMBL" id="CM055096">
    <property type="protein sequence ID" value="KAJ7557274.1"/>
    <property type="molecule type" value="Genomic_DNA"/>
</dbReference>
<protein>
    <submittedName>
        <fullName evidence="1">Uncharacterized protein</fullName>
    </submittedName>
</protein>
<evidence type="ECO:0000313" key="1">
    <source>
        <dbReference type="EMBL" id="KAJ7557274.1"/>
    </source>
</evidence>
<dbReference type="Proteomes" id="UP001162992">
    <property type="component" value="Chromosome 5"/>
</dbReference>
<organism evidence="1 2">
    <name type="scientific">Diphasiastrum complanatum</name>
    <name type="common">Issler's clubmoss</name>
    <name type="synonym">Lycopodium complanatum</name>
    <dbReference type="NCBI Taxonomy" id="34168"/>
    <lineage>
        <taxon>Eukaryota</taxon>
        <taxon>Viridiplantae</taxon>
        <taxon>Streptophyta</taxon>
        <taxon>Embryophyta</taxon>
        <taxon>Tracheophyta</taxon>
        <taxon>Lycopodiopsida</taxon>
        <taxon>Lycopodiales</taxon>
        <taxon>Lycopodiaceae</taxon>
        <taxon>Lycopodioideae</taxon>
        <taxon>Diphasiastrum</taxon>
    </lineage>
</organism>
<evidence type="ECO:0000313" key="2">
    <source>
        <dbReference type="Proteomes" id="UP001162992"/>
    </source>
</evidence>
<sequence length="120" mass="13671">MLRAYVSGAQTDWEKHLPLLEFAYNDKRHASTGLSPFELNYGVRPLSPTIIGISNKVANAAKFLTQMQQKLEMAQDNLSRAMARADSYTRENCTYWELGIFTSPFEVEGAMHRKVHQVFS</sequence>
<accession>A0ACC2DSS4</accession>
<name>A0ACC2DSS4_DIPCM</name>
<gene>
    <name evidence="1" type="ORF">O6H91_05G119700</name>
</gene>
<keyword evidence="2" id="KW-1185">Reference proteome</keyword>
<reference evidence="2" key="1">
    <citation type="journal article" date="2024" name="Proc. Natl. Acad. Sci. U.S.A.">
        <title>Extraordinary preservation of gene collinearity over three hundred million years revealed in homosporous lycophytes.</title>
        <authorList>
            <person name="Li C."/>
            <person name="Wickell D."/>
            <person name="Kuo L.Y."/>
            <person name="Chen X."/>
            <person name="Nie B."/>
            <person name="Liao X."/>
            <person name="Peng D."/>
            <person name="Ji J."/>
            <person name="Jenkins J."/>
            <person name="Williams M."/>
            <person name="Shu S."/>
            <person name="Plott C."/>
            <person name="Barry K."/>
            <person name="Rajasekar S."/>
            <person name="Grimwood J."/>
            <person name="Han X."/>
            <person name="Sun S."/>
            <person name="Hou Z."/>
            <person name="He W."/>
            <person name="Dai G."/>
            <person name="Sun C."/>
            <person name="Schmutz J."/>
            <person name="Leebens-Mack J.H."/>
            <person name="Li F.W."/>
            <person name="Wang L."/>
        </authorList>
    </citation>
    <scope>NUCLEOTIDE SEQUENCE [LARGE SCALE GENOMIC DNA]</scope>
    <source>
        <strain evidence="2">cv. PW_Plant_1</strain>
    </source>
</reference>